<dbReference type="Proteomes" id="UP000636709">
    <property type="component" value="Unassembled WGS sequence"/>
</dbReference>
<dbReference type="InterPro" id="IPR032675">
    <property type="entry name" value="LRR_dom_sf"/>
</dbReference>
<dbReference type="AlphaFoldDB" id="A0A835C7U3"/>
<dbReference type="Pfam" id="PF23622">
    <property type="entry name" value="LRR_At1g61320_AtMIF1"/>
    <property type="match status" value="1"/>
</dbReference>
<evidence type="ECO:0000259" key="1">
    <source>
        <dbReference type="Pfam" id="PF23622"/>
    </source>
</evidence>
<feature type="domain" description="At1g61320/AtMIF1 LRR" evidence="1">
    <location>
        <begin position="123"/>
        <end position="393"/>
    </location>
</feature>
<comment type="caution">
    <text evidence="2">The sequence shown here is derived from an EMBL/GenBank/DDBJ whole genome shotgun (WGS) entry which is preliminary data.</text>
</comment>
<proteinExistence type="predicted"/>
<gene>
    <name evidence="2" type="ORF">HU200_027686</name>
</gene>
<name>A0A835C7U3_9POAL</name>
<protein>
    <recommendedName>
        <fullName evidence="1">At1g61320/AtMIF1 LRR domain-containing protein</fullName>
    </recommendedName>
</protein>
<dbReference type="Gene3D" id="3.80.10.10">
    <property type="entry name" value="Ribonuclease Inhibitor"/>
    <property type="match status" value="1"/>
</dbReference>
<keyword evidence="3" id="KW-1185">Reference proteome</keyword>
<dbReference type="SUPFAM" id="SSF52047">
    <property type="entry name" value="RNI-like"/>
    <property type="match status" value="1"/>
</dbReference>
<accession>A0A835C7U3</accession>
<dbReference type="EMBL" id="JACEFO010001734">
    <property type="protein sequence ID" value="KAF8715131.1"/>
    <property type="molecule type" value="Genomic_DNA"/>
</dbReference>
<dbReference type="OrthoDB" id="596007at2759"/>
<sequence length="444" mass="50118">MAAVVSKRCRHLTNLRSNIFIDVAHFIEGTSVNTLEELVRTNVSAVEAVKRILPHSNQSQNTLNRLGIRFYLRDESIDIVRSVDKAMTTRKVVKAEFVIITEIPSDMARNGRRFLSYFNACPGAFAGLTSLHVESVALGLSDIPDVLRTCHKLESLSLLNCDSGHGTVLALEHPQLTDLQLCSCNTVELRWLPKLAQVACSTWVPSQDDRCPLLFGHVPLLRSVKLSTAAYVTYPVLLLSKLLADCTMLSELCIGFDSHRIWIQPEGPAQLAPLLQNLRIVTLDNIFEECDLTWTLFLLRAAPLLKTLQIKFMFMILQVSSHECTPLPNEMLRTFICEKENIKWEPSDFKHNHLAVLEIHGFEGGNKFMGYIRRVMEAAVNLEVIILNDELCEHCGFRSTTGYPRTKKERDIIRKQINEGSSSATSRDVQFCEMSLEGHKKIID</sequence>
<organism evidence="2 3">
    <name type="scientific">Digitaria exilis</name>
    <dbReference type="NCBI Taxonomy" id="1010633"/>
    <lineage>
        <taxon>Eukaryota</taxon>
        <taxon>Viridiplantae</taxon>
        <taxon>Streptophyta</taxon>
        <taxon>Embryophyta</taxon>
        <taxon>Tracheophyta</taxon>
        <taxon>Spermatophyta</taxon>
        <taxon>Magnoliopsida</taxon>
        <taxon>Liliopsida</taxon>
        <taxon>Poales</taxon>
        <taxon>Poaceae</taxon>
        <taxon>PACMAD clade</taxon>
        <taxon>Panicoideae</taxon>
        <taxon>Panicodae</taxon>
        <taxon>Paniceae</taxon>
        <taxon>Anthephorinae</taxon>
        <taxon>Digitaria</taxon>
    </lineage>
</organism>
<dbReference type="InterPro" id="IPR055357">
    <property type="entry name" value="LRR_At1g61320_AtMIF1"/>
</dbReference>
<evidence type="ECO:0000313" key="2">
    <source>
        <dbReference type="EMBL" id="KAF8715131.1"/>
    </source>
</evidence>
<reference evidence="2" key="1">
    <citation type="submission" date="2020-07" db="EMBL/GenBank/DDBJ databases">
        <title>Genome sequence and genetic diversity analysis of an under-domesticated orphan crop, white fonio (Digitaria exilis).</title>
        <authorList>
            <person name="Bennetzen J.L."/>
            <person name="Chen S."/>
            <person name="Ma X."/>
            <person name="Wang X."/>
            <person name="Yssel A.E.J."/>
            <person name="Chaluvadi S.R."/>
            <person name="Johnson M."/>
            <person name="Gangashetty P."/>
            <person name="Hamidou F."/>
            <person name="Sanogo M.D."/>
            <person name="Zwaenepoel A."/>
            <person name="Wallace J."/>
            <person name="Van De Peer Y."/>
            <person name="Van Deynze A."/>
        </authorList>
    </citation>
    <scope>NUCLEOTIDE SEQUENCE</scope>
    <source>
        <tissue evidence="2">Leaves</tissue>
    </source>
</reference>
<dbReference type="InterPro" id="IPR044997">
    <property type="entry name" value="F-box_plant"/>
</dbReference>
<evidence type="ECO:0000313" key="3">
    <source>
        <dbReference type="Proteomes" id="UP000636709"/>
    </source>
</evidence>
<dbReference type="PANTHER" id="PTHR32153">
    <property type="entry name" value="OJ000223_09.16 PROTEIN"/>
    <property type="match status" value="1"/>
</dbReference>